<reference evidence="1 2" key="1">
    <citation type="submission" date="2019-05" db="EMBL/GenBank/DDBJ databases">
        <title>Another draft genome of Portunus trituberculatus and its Hox gene families provides insights of decapod evolution.</title>
        <authorList>
            <person name="Jeong J.-H."/>
            <person name="Song I."/>
            <person name="Kim S."/>
            <person name="Choi T."/>
            <person name="Kim D."/>
            <person name="Ryu S."/>
            <person name="Kim W."/>
        </authorList>
    </citation>
    <scope>NUCLEOTIDE SEQUENCE [LARGE SCALE GENOMIC DNA]</scope>
    <source>
        <tissue evidence="1">Muscle</tissue>
    </source>
</reference>
<dbReference type="Proteomes" id="UP000324222">
    <property type="component" value="Unassembled WGS sequence"/>
</dbReference>
<protein>
    <recommendedName>
        <fullName evidence="3">Peptidase A2 domain-containing protein</fullName>
    </recommendedName>
</protein>
<gene>
    <name evidence="1" type="ORF">E2C01_029380</name>
</gene>
<accession>A0A5B7ENB3</accession>
<dbReference type="EMBL" id="VSRR010003387">
    <property type="protein sequence ID" value="MPC35941.1"/>
    <property type="molecule type" value="Genomic_DNA"/>
</dbReference>
<evidence type="ECO:0000313" key="1">
    <source>
        <dbReference type="EMBL" id="MPC35941.1"/>
    </source>
</evidence>
<organism evidence="1 2">
    <name type="scientific">Portunus trituberculatus</name>
    <name type="common">Swimming crab</name>
    <name type="synonym">Neptunus trituberculatus</name>
    <dbReference type="NCBI Taxonomy" id="210409"/>
    <lineage>
        <taxon>Eukaryota</taxon>
        <taxon>Metazoa</taxon>
        <taxon>Ecdysozoa</taxon>
        <taxon>Arthropoda</taxon>
        <taxon>Crustacea</taxon>
        <taxon>Multicrustacea</taxon>
        <taxon>Malacostraca</taxon>
        <taxon>Eumalacostraca</taxon>
        <taxon>Eucarida</taxon>
        <taxon>Decapoda</taxon>
        <taxon>Pleocyemata</taxon>
        <taxon>Brachyura</taxon>
        <taxon>Eubrachyura</taxon>
        <taxon>Portunoidea</taxon>
        <taxon>Portunidae</taxon>
        <taxon>Portuninae</taxon>
        <taxon>Portunus</taxon>
    </lineage>
</organism>
<comment type="caution">
    <text evidence="1">The sequence shown here is derived from an EMBL/GenBank/DDBJ whole genome shotgun (WGS) entry which is preliminary data.</text>
</comment>
<dbReference type="AlphaFoldDB" id="A0A5B7ENB3"/>
<dbReference type="OrthoDB" id="8030316at2759"/>
<keyword evidence="2" id="KW-1185">Reference proteome</keyword>
<dbReference type="SUPFAM" id="SSF50630">
    <property type="entry name" value="Acid proteases"/>
    <property type="match status" value="1"/>
</dbReference>
<name>A0A5B7ENB3_PORTR</name>
<dbReference type="InterPro" id="IPR021109">
    <property type="entry name" value="Peptidase_aspartic_dom_sf"/>
</dbReference>
<evidence type="ECO:0000313" key="2">
    <source>
        <dbReference type="Proteomes" id="UP000324222"/>
    </source>
</evidence>
<sequence length="230" mass="25897">MCTLLAPDSPESKSFDELLKTVQDHVKPPPSRNAALYKFYTLLPEELSFNEALLVPLALESTDLHTVNIQAAQDVVRVPAINKITTAPRGPCFSYGGDHFRHEYKHKDAVCSSYNKKKNYSRNKIPRSTFIIKNKTDETSSDADSNKVGEILYYASDRVRKLCGPKTEVSVQIKGKKVTLQVDTGAFLSLISKETYRRVGDIPLWIFKHRLATYTGEIMKVLGCIEVDIK</sequence>
<proteinExistence type="predicted"/>
<evidence type="ECO:0008006" key="3">
    <source>
        <dbReference type="Google" id="ProtNLM"/>
    </source>
</evidence>